<dbReference type="EMBL" id="JAQQWM010000001">
    <property type="protein sequence ID" value="KAK8083983.1"/>
    <property type="molecule type" value="Genomic_DNA"/>
</dbReference>
<proteinExistence type="inferred from homology"/>
<keyword evidence="7" id="KW-1185">Reference proteome</keyword>
<evidence type="ECO:0000256" key="4">
    <source>
        <dbReference type="ARBA" id="ARBA00022801"/>
    </source>
</evidence>
<feature type="domain" description="Aspartic peptidase DDI1-type" evidence="5">
    <location>
        <begin position="12"/>
        <end position="118"/>
    </location>
</feature>
<protein>
    <recommendedName>
        <fullName evidence="5">Aspartic peptidase DDI1-type domain-containing protein</fullName>
    </recommendedName>
</protein>
<dbReference type="PANTHER" id="PTHR12917:SF1">
    <property type="entry name" value="AT13091P"/>
    <property type="match status" value="1"/>
</dbReference>
<dbReference type="PANTHER" id="PTHR12917">
    <property type="entry name" value="ASPARTYL PROTEASE DDI-RELATED"/>
    <property type="match status" value="1"/>
</dbReference>
<evidence type="ECO:0000256" key="3">
    <source>
        <dbReference type="ARBA" id="ARBA00022750"/>
    </source>
</evidence>
<comment type="caution">
    <text evidence="6">The sequence shown here is derived from an EMBL/GenBank/DDBJ whole genome shotgun (WGS) entry which is preliminary data.</text>
</comment>
<sequence>MKHETGHPRVDWIEVILNGAKARAAICTGNQASVISLRAAQSLRINYPIDYRFVGKVHGLAGATTAIVGRIHHTMLQIGGRSSSVALTVLEHDYEGDEPKRDFYLGLDFMKKHDAVVDCSRKVVVIQGVEVPLV</sequence>
<keyword evidence="3" id="KW-0064">Aspartyl protease</keyword>
<evidence type="ECO:0000313" key="7">
    <source>
        <dbReference type="Proteomes" id="UP001446871"/>
    </source>
</evidence>
<dbReference type="Gene3D" id="2.40.70.10">
    <property type="entry name" value="Acid Proteases"/>
    <property type="match status" value="1"/>
</dbReference>
<evidence type="ECO:0000259" key="5">
    <source>
        <dbReference type="Pfam" id="PF09668"/>
    </source>
</evidence>
<evidence type="ECO:0000256" key="2">
    <source>
        <dbReference type="ARBA" id="ARBA00022670"/>
    </source>
</evidence>
<organism evidence="6 7">
    <name type="scientific">Apiospora saccharicola</name>
    <dbReference type="NCBI Taxonomy" id="335842"/>
    <lineage>
        <taxon>Eukaryota</taxon>
        <taxon>Fungi</taxon>
        <taxon>Dikarya</taxon>
        <taxon>Ascomycota</taxon>
        <taxon>Pezizomycotina</taxon>
        <taxon>Sordariomycetes</taxon>
        <taxon>Xylariomycetidae</taxon>
        <taxon>Amphisphaeriales</taxon>
        <taxon>Apiosporaceae</taxon>
        <taxon>Apiospora</taxon>
    </lineage>
</organism>
<dbReference type="InterPro" id="IPR021109">
    <property type="entry name" value="Peptidase_aspartic_dom_sf"/>
</dbReference>
<name>A0ABR1WKE9_9PEZI</name>
<reference evidence="6 7" key="1">
    <citation type="submission" date="2023-01" db="EMBL/GenBank/DDBJ databases">
        <title>Analysis of 21 Apiospora genomes using comparative genomics revels a genus with tremendous synthesis potential of carbohydrate active enzymes and secondary metabolites.</title>
        <authorList>
            <person name="Sorensen T."/>
        </authorList>
    </citation>
    <scope>NUCLEOTIDE SEQUENCE [LARGE SCALE GENOMIC DNA]</scope>
    <source>
        <strain evidence="6 7">CBS 83171</strain>
    </source>
</reference>
<gene>
    <name evidence="6" type="ORF">PG996_002764</name>
</gene>
<dbReference type="Pfam" id="PF09668">
    <property type="entry name" value="Asp_protease"/>
    <property type="match status" value="1"/>
</dbReference>
<dbReference type="InterPro" id="IPR019103">
    <property type="entry name" value="Peptidase_aspartic_DDI1-type"/>
</dbReference>
<evidence type="ECO:0000256" key="1">
    <source>
        <dbReference type="ARBA" id="ARBA00009136"/>
    </source>
</evidence>
<accession>A0ABR1WKE9</accession>
<evidence type="ECO:0000313" key="6">
    <source>
        <dbReference type="EMBL" id="KAK8083983.1"/>
    </source>
</evidence>
<keyword evidence="4" id="KW-0378">Hydrolase</keyword>
<keyword evidence="2" id="KW-0645">Protease</keyword>
<dbReference type="Proteomes" id="UP001446871">
    <property type="component" value="Unassembled WGS sequence"/>
</dbReference>
<comment type="similarity">
    <text evidence="1">Belongs to the DDI1 family.</text>
</comment>
<dbReference type="SUPFAM" id="SSF50630">
    <property type="entry name" value="Acid proteases"/>
    <property type="match status" value="1"/>
</dbReference>